<gene>
    <name evidence="1" type="ORF">Tci_030980</name>
</gene>
<dbReference type="EMBL" id="BKCJ010004097">
    <property type="protein sequence ID" value="GEU59002.1"/>
    <property type="molecule type" value="Genomic_DNA"/>
</dbReference>
<evidence type="ECO:0000313" key="1">
    <source>
        <dbReference type="EMBL" id="GEU59002.1"/>
    </source>
</evidence>
<reference evidence="1" key="1">
    <citation type="journal article" date="2019" name="Sci. Rep.">
        <title>Draft genome of Tanacetum cinerariifolium, the natural source of mosquito coil.</title>
        <authorList>
            <person name="Yamashiro T."/>
            <person name="Shiraishi A."/>
            <person name="Satake H."/>
            <person name="Nakayama K."/>
        </authorList>
    </citation>
    <scope>NUCLEOTIDE SEQUENCE</scope>
</reference>
<name>A0A6L2LEH2_TANCI</name>
<organism evidence="1">
    <name type="scientific">Tanacetum cinerariifolium</name>
    <name type="common">Dalmatian daisy</name>
    <name type="synonym">Chrysanthemum cinerariifolium</name>
    <dbReference type="NCBI Taxonomy" id="118510"/>
    <lineage>
        <taxon>Eukaryota</taxon>
        <taxon>Viridiplantae</taxon>
        <taxon>Streptophyta</taxon>
        <taxon>Embryophyta</taxon>
        <taxon>Tracheophyta</taxon>
        <taxon>Spermatophyta</taxon>
        <taxon>Magnoliopsida</taxon>
        <taxon>eudicotyledons</taxon>
        <taxon>Gunneridae</taxon>
        <taxon>Pentapetalae</taxon>
        <taxon>asterids</taxon>
        <taxon>campanulids</taxon>
        <taxon>Asterales</taxon>
        <taxon>Asteraceae</taxon>
        <taxon>Asteroideae</taxon>
        <taxon>Anthemideae</taxon>
        <taxon>Anthemidinae</taxon>
        <taxon>Tanacetum</taxon>
    </lineage>
</organism>
<proteinExistence type="predicted"/>
<accession>A0A6L2LEH2</accession>
<sequence length="195" mass="22427">MNPEHHQASASRSPNEAAMDCQGGKWMVVNKLRSCDCLVSWGCREWAMGLAGKMEEINNEAKADKEIEVAKESKDMTLSIMKEKYLSMVESEMGKAKLMVYDDLFMVKSEKGKEKLVVSDDMVEYVLAKYGNNWNNEDEIPDVILEDLRIKYGKYYKWKGKVDDLQNKVERLVGDLARAQKAKIKKLEEDFSRLL</sequence>
<comment type="caution">
    <text evidence="1">The sequence shown here is derived from an EMBL/GenBank/DDBJ whole genome shotgun (WGS) entry which is preliminary data.</text>
</comment>
<protein>
    <submittedName>
        <fullName evidence="1">Uncharacterized protein</fullName>
    </submittedName>
</protein>
<dbReference type="AlphaFoldDB" id="A0A6L2LEH2"/>